<organism evidence="1">
    <name type="scientific">Arundo donax</name>
    <name type="common">Giant reed</name>
    <name type="synonym">Donax arundinaceus</name>
    <dbReference type="NCBI Taxonomy" id="35708"/>
    <lineage>
        <taxon>Eukaryota</taxon>
        <taxon>Viridiplantae</taxon>
        <taxon>Streptophyta</taxon>
        <taxon>Embryophyta</taxon>
        <taxon>Tracheophyta</taxon>
        <taxon>Spermatophyta</taxon>
        <taxon>Magnoliopsida</taxon>
        <taxon>Liliopsida</taxon>
        <taxon>Poales</taxon>
        <taxon>Poaceae</taxon>
        <taxon>PACMAD clade</taxon>
        <taxon>Arundinoideae</taxon>
        <taxon>Arundineae</taxon>
        <taxon>Arundo</taxon>
    </lineage>
</organism>
<evidence type="ECO:0000313" key="1">
    <source>
        <dbReference type="EMBL" id="JAE37952.1"/>
    </source>
</evidence>
<reference evidence="1" key="2">
    <citation type="journal article" date="2015" name="Data Brief">
        <title>Shoot transcriptome of the giant reed, Arundo donax.</title>
        <authorList>
            <person name="Barrero R.A."/>
            <person name="Guerrero F.D."/>
            <person name="Moolhuijzen P."/>
            <person name="Goolsby J.A."/>
            <person name="Tidwell J."/>
            <person name="Bellgard S.E."/>
            <person name="Bellgard M.I."/>
        </authorList>
    </citation>
    <scope>NUCLEOTIDE SEQUENCE</scope>
    <source>
        <tissue evidence="1">Shoot tissue taken approximately 20 cm above the soil surface</tissue>
    </source>
</reference>
<sequence>MNKEHATNNFFSFLESCIVRQSDKMFTFQLPNYAELICRTHPS</sequence>
<name>A0A0A9HMH9_ARUDO</name>
<dbReference type="EMBL" id="GBRH01159944">
    <property type="protein sequence ID" value="JAE37952.1"/>
    <property type="molecule type" value="Transcribed_RNA"/>
</dbReference>
<proteinExistence type="predicted"/>
<protein>
    <submittedName>
        <fullName evidence="1">Uncharacterized protein</fullName>
    </submittedName>
</protein>
<reference evidence="1" key="1">
    <citation type="submission" date="2014-09" db="EMBL/GenBank/DDBJ databases">
        <authorList>
            <person name="Magalhaes I.L.F."/>
            <person name="Oliveira U."/>
            <person name="Santos F.R."/>
            <person name="Vidigal T.H.D.A."/>
            <person name="Brescovit A.D."/>
            <person name="Santos A.J."/>
        </authorList>
    </citation>
    <scope>NUCLEOTIDE SEQUENCE</scope>
    <source>
        <tissue evidence="1">Shoot tissue taken approximately 20 cm above the soil surface</tissue>
    </source>
</reference>
<accession>A0A0A9HMH9</accession>
<dbReference type="AlphaFoldDB" id="A0A0A9HMH9"/>